<proteinExistence type="predicted"/>
<evidence type="ECO:0000313" key="2">
    <source>
        <dbReference type="Proteomes" id="UP000324632"/>
    </source>
</evidence>
<organism evidence="1 2">
    <name type="scientific">Triplophysa tibetana</name>
    <dbReference type="NCBI Taxonomy" id="1572043"/>
    <lineage>
        <taxon>Eukaryota</taxon>
        <taxon>Metazoa</taxon>
        <taxon>Chordata</taxon>
        <taxon>Craniata</taxon>
        <taxon>Vertebrata</taxon>
        <taxon>Euteleostomi</taxon>
        <taxon>Actinopterygii</taxon>
        <taxon>Neopterygii</taxon>
        <taxon>Teleostei</taxon>
        <taxon>Ostariophysi</taxon>
        <taxon>Cypriniformes</taxon>
        <taxon>Nemacheilidae</taxon>
        <taxon>Triplophysa</taxon>
    </lineage>
</organism>
<gene>
    <name evidence="1" type="ORF">E1301_Tti021270</name>
</gene>
<sequence length="247" mass="27839">MAMLRRSTLEPYLSLKKRLYASAAFSLTSRALLFGQHECSLAVVQVGVHRKEAFHCLPVHPGHASRPGVFLSGQGDGRLQGPFTSLADPRSVHSLSATAQNFPLYSPPRWVCMHFPSFVRSGKRGCDAVRMERECRRGGERASERGRVRERDASFIGINHEKRKEEGLWRDYMSVTSTCVCVRACFSGEDLWTQAIMGDVALTVCWVPLPVLVPYQQNSYTRQDWTIDHTRRECNEAVCNSPGENLH</sequence>
<name>A0A5A9NJK3_9TELE</name>
<comment type="caution">
    <text evidence="1">The sequence shown here is derived from an EMBL/GenBank/DDBJ whole genome shotgun (WGS) entry which is preliminary data.</text>
</comment>
<accession>A0A5A9NJK3</accession>
<reference evidence="1 2" key="1">
    <citation type="journal article" date="2019" name="Mol. Ecol. Resour.">
        <title>Chromosome-level genome assembly of Triplophysa tibetana, a fish adapted to the harsh high-altitude environment of the Tibetan Plateau.</title>
        <authorList>
            <person name="Yang X."/>
            <person name="Liu H."/>
            <person name="Ma Z."/>
            <person name="Zou Y."/>
            <person name="Zou M."/>
            <person name="Mao Y."/>
            <person name="Li X."/>
            <person name="Wang H."/>
            <person name="Chen T."/>
            <person name="Wang W."/>
            <person name="Yang R."/>
        </authorList>
    </citation>
    <scope>NUCLEOTIDE SEQUENCE [LARGE SCALE GENOMIC DNA]</scope>
    <source>
        <strain evidence="1">TTIB1903HZAU</strain>
        <tissue evidence="1">Muscle</tissue>
    </source>
</reference>
<dbReference type="AlphaFoldDB" id="A0A5A9NJK3"/>
<evidence type="ECO:0000313" key="1">
    <source>
        <dbReference type="EMBL" id="KAA0709081.1"/>
    </source>
</evidence>
<dbReference type="EMBL" id="SOYY01000017">
    <property type="protein sequence ID" value="KAA0709081.1"/>
    <property type="molecule type" value="Genomic_DNA"/>
</dbReference>
<dbReference type="Proteomes" id="UP000324632">
    <property type="component" value="Chromosome 17"/>
</dbReference>
<protein>
    <submittedName>
        <fullName evidence="1">Uncharacterized protein</fullName>
    </submittedName>
</protein>
<keyword evidence="2" id="KW-1185">Reference proteome</keyword>